<name>A0A1Z5J7Q1_FISSO</name>
<dbReference type="GO" id="GO:0003743">
    <property type="term" value="F:translation initiation factor activity"/>
    <property type="evidence" value="ECO:0007669"/>
    <property type="project" value="UniProtKB-KW"/>
</dbReference>
<protein>
    <recommendedName>
        <fullName evidence="6">Translation initiation factor eIF2B subunit delta</fullName>
    </recommendedName>
    <alternativeName>
        <fullName evidence="7">eIF2B GDP-GTP exchange factor subunit delta</fullName>
    </alternativeName>
</protein>
<dbReference type="InterPro" id="IPR000649">
    <property type="entry name" value="IF-2B-related"/>
</dbReference>
<dbReference type="OrthoDB" id="10254737at2759"/>
<dbReference type="InParanoid" id="A0A1Z5J7Q1"/>
<evidence type="ECO:0000256" key="4">
    <source>
        <dbReference type="ARBA" id="ARBA00022540"/>
    </source>
</evidence>
<comment type="subunit">
    <text evidence="8">Component of the translation initiation factor 2B (eIF2B) complex which is a heterodecamer of two sets of five different subunits: alpha, beta, gamma, delta and epsilon. Subunits alpha, beta and delta comprise a regulatory subcomplex and subunits epsilon and gamma comprise a catalytic subcomplex. Within the complex, the hexameric regulatory complex resides at the center, with the two heterodimeric catalytic subcomplexes bound on opposite sides.</text>
</comment>
<accession>A0A1Z5J7Q1</accession>
<evidence type="ECO:0000256" key="3">
    <source>
        <dbReference type="ARBA" id="ARBA00022490"/>
    </source>
</evidence>
<comment type="similarity">
    <text evidence="2 9">Belongs to the eIF-2B alpha/beta/delta subunits family.</text>
</comment>
<feature type="region of interest" description="Disordered" evidence="10">
    <location>
        <begin position="1"/>
        <end position="98"/>
    </location>
</feature>
<organism evidence="11 12">
    <name type="scientific">Fistulifera solaris</name>
    <name type="common">Oleaginous diatom</name>
    <dbReference type="NCBI Taxonomy" id="1519565"/>
    <lineage>
        <taxon>Eukaryota</taxon>
        <taxon>Sar</taxon>
        <taxon>Stramenopiles</taxon>
        <taxon>Ochrophyta</taxon>
        <taxon>Bacillariophyta</taxon>
        <taxon>Bacillariophyceae</taxon>
        <taxon>Bacillariophycidae</taxon>
        <taxon>Naviculales</taxon>
        <taxon>Naviculaceae</taxon>
        <taxon>Fistulifera</taxon>
    </lineage>
</organism>
<keyword evidence="12" id="KW-1185">Reference proteome</keyword>
<dbReference type="InterPro" id="IPR037171">
    <property type="entry name" value="NagB/RpiA_transferase-like"/>
</dbReference>
<evidence type="ECO:0000256" key="8">
    <source>
        <dbReference type="ARBA" id="ARBA00046432"/>
    </source>
</evidence>
<dbReference type="Gene3D" id="3.40.50.10470">
    <property type="entry name" value="Translation initiation factor eif-2b, domain 2"/>
    <property type="match status" value="1"/>
</dbReference>
<feature type="compositionally biased region" description="Low complexity" evidence="10">
    <location>
        <begin position="70"/>
        <end position="81"/>
    </location>
</feature>
<dbReference type="Proteomes" id="UP000198406">
    <property type="component" value="Unassembled WGS sequence"/>
</dbReference>
<dbReference type="PANTHER" id="PTHR10233:SF14">
    <property type="entry name" value="TRANSLATION INITIATION FACTOR EIF-2B SUBUNIT DELTA"/>
    <property type="match status" value="1"/>
</dbReference>
<evidence type="ECO:0000256" key="5">
    <source>
        <dbReference type="ARBA" id="ARBA00022917"/>
    </source>
</evidence>
<feature type="compositionally biased region" description="Polar residues" evidence="10">
    <location>
        <begin position="36"/>
        <end position="49"/>
    </location>
</feature>
<dbReference type="GO" id="GO:0005829">
    <property type="term" value="C:cytosol"/>
    <property type="evidence" value="ECO:0007669"/>
    <property type="project" value="UniProtKB-SubCell"/>
</dbReference>
<sequence>MSTETKIEKPKKEKPANLVIPPPKPKLSKAERRAIQEQQRAAKSALQQGNQGGGKPPTNEQNKSASSTTKQPKQQPANQPADTPKTATTRPCDGGLVSHLKAHQNPELLFETGATLKASIGVDTAQLHPAVVETGYRFATGQIRGGNARCRAMLETFAAILPDYVSASNPTDEDFRQTLDQVILKPAFTYWTEHCRPHSVSMGNAFTFLKTAVASLDRDLDPMAYVDKLQESIHAYERERIEYAMAAIADLTCQKLLRDRDEVLLVYGHSEVITKILEGAVSTCRQLRVILVDSRPLLEGKKQLEKIRELGIPCSYILLNAVTYVFQDVTKVLLGTAAMMSDGSVMGRVGTASVAMAAAAHNIPVLVCGETYKISNRVQLESITNNELGDPNLVSTDGDTANFKRLNLLYDLTPASFVSGIVTELGIVPPTSIAVLLREMNPQEK</sequence>
<evidence type="ECO:0000313" key="11">
    <source>
        <dbReference type="EMBL" id="GAX10017.1"/>
    </source>
</evidence>
<evidence type="ECO:0000313" key="12">
    <source>
        <dbReference type="Proteomes" id="UP000198406"/>
    </source>
</evidence>
<comment type="subcellular location">
    <subcellularLocation>
        <location evidence="1">Cytoplasm</location>
        <location evidence="1">Cytosol</location>
    </subcellularLocation>
</comment>
<dbReference type="Pfam" id="PF01008">
    <property type="entry name" value="IF-2B"/>
    <property type="match status" value="1"/>
</dbReference>
<keyword evidence="4 11" id="KW-0396">Initiation factor</keyword>
<proteinExistence type="inferred from homology"/>
<keyword evidence="3" id="KW-0963">Cytoplasm</keyword>
<evidence type="ECO:0000256" key="1">
    <source>
        <dbReference type="ARBA" id="ARBA00004514"/>
    </source>
</evidence>
<dbReference type="SUPFAM" id="SSF100950">
    <property type="entry name" value="NagB/RpiA/CoA transferase-like"/>
    <property type="match status" value="1"/>
</dbReference>
<feature type="compositionally biased region" description="Polar residues" evidence="10">
    <location>
        <begin position="58"/>
        <end position="69"/>
    </location>
</feature>
<evidence type="ECO:0000256" key="9">
    <source>
        <dbReference type="RuleBase" id="RU003814"/>
    </source>
</evidence>
<keyword evidence="5" id="KW-0648">Protein biosynthesis</keyword>
<dbReference type="PANTHER" id="PTHR10233">
    <property type="entry name" value="TRANSLATION INITIATION FACTOR EIF-2B"/>
    <property type="match status" value="1"/>
</dbReference>
<evidence type="ECO:0000256" key="10">
    <source>
        <dbReference type="SAM" id="MobiDB-lite"/>
    </source>
</evidence>
<evidence type="ECO:0000256" key="7">
    <source>
        <dbReference type="ARBA" id="ARBA00044356"/>
    </source>
</evidence>
<comment type="caution">
    <text evidence="11">The sequence shown here is derived from an EMBL/GenBank/DDBJ whole genome shotgun (WGS) entry which is preliminary data.</text>
</comment>
<dbReference type="AlphaFoldDB" id="A0A1Z5J7Q1"/>
<gene>
    <name evidence="11" type="ORF">FisN_25Lh136</name>
</gene>
<evidence type="ECO:0000256" key="2">
    <source>
        <dbReference type="ARBA" id="ARBA00007251"/>
    </source>
</evidence>
<feature type="compositionally biased region" description="Basic and acidic residues" evidence="10">
    <location>
        <begin position="1"/>
        <end position="15"/>
    </location>
</feature>
<reference evidence="11 12" key="1">
    <citation type="journal article" date="2015" name="Plant Cell">
        <title>Oil accumulation by the oleaginous diatom Fistulifera solaris as revealed by the genome and transcriptome.</title>
        <authorList>
            <person name="Tanaka T."/>
            <person name="Maeda Y."/>
            <person name="Veluchamy A."/>
            <person name="Tanaka M."/>
            <person name="Abida H."/>
            <person name="Marechal E."/>
            <person name="Bowler C."/>
            <person name="Muto M."/>
            <person name="Sunaga Y."/>
            <person name="Tanaka M."/>
            <person name="Yoshino T."/>
            <person name="Taniguchi T."/>
            <person name="Fukuda Y."/>
            <person name="Nemoto M."/>
            <person name="Matsumoto M."/>
            <person name="Wong P.S."/>
            <person name="Aburatani S."/>
            <person name="Fujibuchi W."/>
        </authorList>
    </citation>
    <scope>NUCLEOTIDE SEQUENCE [LARGE SCALE GENOMIC DNA]</scope>
    <source>
        <strain evidence="11 12">JPCC DA0580</strain>
    </source>
</reference>
<dbReference type="InterPro" id="IPR042529">
    <property type="entry name" value="IF_2B-like_C"/>
</dbReference>
<dbReference type="EMBL" id="BDSP01000014">
    <property type="protein sequence ID" value="GAX10017.1"/>
    <property type="molecule type" value="Genomic_DNA"/>
</dbReference>
<evidence type="ECO:0000256" key="6">
    <source>
        <dbReference type="ARBA" id="ARBA00044147"/>
    </source>
</evidence>